<proteinExistence type="predicted"/>
<dbReference type="Gene3D" id="1.10.510.10">
    <property type="entry name" value="Transferase(Phosphotransferase) domain 1"/>
    <property type="match status" value="1"/>
</dbReference>
<feature type="domain" description="Protein kinase" evidence="6">
    <location>
        <begin position="17"/>
        <end position="267"/>
    </location>
</feature>
<accession>A0A161M7P9</accession>
<feature type="region of interest" description="Disordered" evidence="5">
    <location>
        <begin position="248"/>
        <end position="281"/>
    </location>
</feature>
<keyword evidence="8" id="KW-1185">Reference proteome</keyword>
<dbReference type="GO" id="GO:0004674">
    <property type="term" value="F:protein serine/threonine kinase activity"/>
    <property type="evidence" value="ECO:0007669"/>
    <property type="project" value="UniProtKB-KW"/>
</dbReference>
<evidence type="ECO:0000313" key="8">
    <source>
        <dbReference type="Proteomes" id="UP000077701"/>
    </source>
</evidence>
<comment type="caution">
    <text evidence="7">The sequence shown here is derived from an EMBL/GenBank/DDBJ whole genome shotgun (WGS) entry which is preliminary data.</text>
</comment>
<keyword evidence="4" id="KW-0067">ATP-binding</keyword>
<keyword evidence="1" id="KW-0808">Transferase</keyword>
<dbReference type="STRING" id="161355.PS9374_00645"/>
<dbReference type="SUPFAM" id="SSF56112">
    <property type="entry name" value="Protein kinase-like (PK-like)"/>
    <property type="match status" value="1"/>
</dbReference>
<dbReference type="RefSeq" id="WP_068894310.1">
    <property type="nucleotide sequence ID" value="NZ_BDCX01000001.1"/>
</dbReference>
<evidence type="ECO:0000256" key="2">
    <source>
        <dbReference type="ARBA" id="ARBA00022741"/>
    </source>
</evidence>
<dbReference type="InterPro" id="IPR011009">
    <property type="entry name" value="Kinase-like_dom_sf"/>
</dbReference>
<keyword evidence="7" id="KW-0723">Serine/threonine-protein kinase</keyword>
<dbReference type="GO" id="GO:0005524">
    <property type="term" value="F:ATP binding"/>
    <property type="evidence" value="ECO:0007669"/>
    <property type="project" value="UniProtKB-KW"/>
</dbReference>
<dbReference type="Pfam" id="PF00069">
    <property type="entry name" value="Pkinase"/>
    <property type="match status" value="1"/>
</dbReference>
<evidence type="ECO:0000256" key="3">
    <source>
        <dbReference type="ARBA" id="ARBA00022777"/>
    </source>
</evidence>
<dbReference type="EMBL" id="BDCX01000001">
    <property type="protein sequence ID" value="GAT65013.1"/>
    <property type="molecule type" value="Genomic_DNA"/>
</dbReference>
<gene>
    <name evidence="7" type="ORF">PS9374_00645</name>
</gene>
<organism evidence="7 8">
    <name type="scientific">Planomonospora sphaerica</name>
    <dbReference type="NCBI Taxonomy" id="161355"/>
    <lineage>
        <taxon>Bacteria</taxon>
        <taxon>Bacillati</taxon>
        <taxon>Actinomycetota</taxon>
        <taxon>Actinomycetes</taxon>
        <taxon>Streptosporangiales</taxon>
        <taxon>Streptosporangiaceae</taxon>
        <taxon>Planomonospora</taxon>
    </lineage>
</organism>
<evidence type="ECO:0000259" key="6">
    <source>
        <dbReference type="PROSITE" id="PS50011"/>
    </source>
</evidence>
<keyword evidence="3 7" id="KW-0418">Kinase</keyword>
<name>A0A161M7P9_9ACTN</name>
<dbReference type="Gene3D" id="3.30.200.20">
    <property type="entry name" value="Phosphorylase Kinase, domain 1"/>
    <property type="match status" value="1"/>
</dbReference>
<protein>
    <submittedName>
        <fullName evidence="7">Serine/threonine protein kinase-like protein</fullName>
    </submittedName>
</protein>
<reference evidence="7 8" key="1">
    <citation type="journal article" date="2016" name="Genome Announc.">
        <title>Draft Genome Sequence of Planomonospora sphaerica JCM9374, a Rare Actinomycete.</title>
        <authorList>
            <person name="Dohra H."/>
            <person name="Suzuki T."/>
            <person name="Inoue Y."/>
            <person name="Kodani S."/>
        </authorList>
    </citation>
    <scope>NUCLEOTIDE SEQUENCE [LARGE SCALE GENOMIC DNA]</scope>
    <source>
        <strain evidence="7 8">JCM 9374</strain>
    </source>
</reference>
<reference evidence="8" key="2">
    <citation type="submission" date="2016-04" db="EMBL/GenBank/DDBJ databases">
        <title>Planomonospora sphaerica JCM9374 whole genome shotgun sequence.</title>
        <authorList>
            <person name="Suzuki T."/>
            <person name="Dohra H."/>
            <person name="Kodani S."/>
        </authorList>
    </citation>
    <scope>NUCLEOTIDE SEQUENCE [LARGE SCALE GENOMIC DNA]</scope>
    <source>
        <strain evidence="8">JCM 9374</strain>
    </source>
</reference>
<evidence type="ECO:0000256" key="5">
    <source>
        <dbReference type="SAM" id="MobiDB-lite"/>
    </source>
</evidence>
<dbReference type="AlphaFoldDB" id="A0A161M7P9"/>
<dbReference type="InterPro" id="IPR000719">
    <property type="entry name" value="Prot_kinase_dom"/>
</dbReference>
<sequence length="291" mass="29852">MGRTGLAPEDPERLGGYRLAARLGAGGQGVVYEACDEAGVRVAVKVLHGDVVADPVLRARFAGEAAAAQRVVSRCTARLIAAEKDGPEPYIVSEYVDGPSLREAVRADGVLSGDRLVGLAAAVATALAAIHEAGVVHRDLKPDDVLLGPDGPRVVDFGIARTRRTSSAFPARVVGSPPYTAPEVLTAARIGPAADVFAWGAVVLFAATGRSPFEAGSVGAVLHRVLTGEPSTDALPEPLRSLAAAALDKDPGARPSSRDLLIGLPGRSGDDRGGSPPGPAGIVLPEDFRVF</sequence>
<dbReference type="Proteomes" id="UP000077701">
    <property type="component" value="Unassembled WGS sequence"/>
</dbReference>
<keyword evidence="2" id="KW-0547">Nucleotide-binding</keyword>
<dbReference type="PANTHER" id="PTHR43289">
    <property type="entry name" value="MITOGEN-ACTIVATED PROTEIN KINASE KINASE KINASE 20-RELATED"/>
    <property type="match status" value="1"/>
</dbReference>
<evidence type="ECO:0000256" key="1">
    <source>
        <dbReference type="ARBA" id="ARBA00022679"/>
    </source>
</evidence>
<dbReference type="CDD" id="cd14014">
    <property type="entry name" value="STKc_PknB_like"/>
    <property type="match status" value="1"/>
</dbReference>
<dbReference type="PANTHER" id="PTHR43289:SF34">
    <property type="entry name" value="SERINE_THREONINE-PROTEIN KINASE YBDM-RELATED"/>
    <property type="match status" value="1"/>
</dbReference>
<evidence type="ECO:0000256" key="4">
    <source>
        <dbReference type="ARBA" id="ARBA00022840"/>
    </source>
</evidence>
<evidence type="ECO:0000313" key="7">
    <source>
        <dbReference type="EMBL" id="GAT65013.1"/>
    </source>
</evidence>
<dbReference type="PROSITE" id="PS50011">
    <property type="entry name" value="PROTEIN_KINASE_DOM"/>
    <property type="match status" value="1"/>
</dbReference>